<reference evidence="2" key="2">
    <citation type="submission" date="2023-05" db="EMBL/GenBank/DDBJ databases">
        <authorList>
            <consortium name="Lawrence Berkeley National Laboratory"/>
            <person name="Steindorff A."/>
            <person name="Hensen N."/>
            <person name="Bonometti L."/>
            <person name="Westerberg I."/>
            <person name="Brannstrom I.O."/>
            <person name="Guillou S."/>
            <person name="Cros-Aarteil S."/>
            <person name="Calhoun S."/>
            <person name="Haridas S."/>
            <person name="Kuo A."/>
            <person name="Mondo S."/>
            <person name="Pangilinan J."/>
            <person name="Riley R."/>
            <person name="Labutti K."/>
            <person name="Andreopoulos B."/>
            <person name="Lipzen A."/>
            <person name="Chen C."/>
            <person name="Yanf M."/>
            <person name="Daum C."/>
            <person name="Ng V."/>
            <person name="Clum A."/>
            <person name="Ohm R."/>
            <person name="Martin F."/>
            <person name="Silar P."/>
            <person name="Natvig D."/>
            <person name="Lalanne C."/>
            <person name="Gautier V."/>
            <person name="Ament-Velasquez S.L."/>
            <person name="Kruys A."/>
            <person name="Hutchinson M.I."/>
            <person name="Powell A.J."/>
            <person name="Barry K."/>
            <person name="Miller A.N."/>
            <person name="Grigoriev I.V."/>
            <person name="Debuchy R."/>
            <person name="Gladieux P."/>
            <person name="Thoren M.H."/>
            <person name="Johannesson H."/>
        </authorList>
    </citation>
    <scope>NUCLEOTIDE SEQUENCE</scope>
    <source>
        <strain evidence="2">CBS 103.79</strain>
    </source>
</reference>
<organism evidence="2 3">
    <name type="scientific">Staphylotrichum tortipilum</name>
    <dbReference type="NCBI Taxonomy" id="2831512"/>
    <lineage>
        <taxon>Eukaryota</taxon>
        <taxon>Fungi</taxon>
        <taxon>Dikarya</taxon>
        <taxon>Ascomycota</taxon>
        <taxon>Pezizomycotina</taxon>
        <taxon>Sordariomycetes</taxon>
        <taxon>Sordariomycetidae</taxon>
        <taxon>Sordariales</taxon>
        <taxon>Chaetomiaceae</taxon>
        <taxon>Staphylotrichum</taxon>
    </lineage>
</organism>
<feature type="region of interest" description="Disordered" evidence="1">
    <location>
        <begin position="164"/>
        <end position="207"/>
    </location>
</feature>
<sequence length="261" mass="28939">MADDNTDNHEHPAKYCEGELAGTATISARLFPVLGPSLAFFNHDFARLYPPFVKDFACQLARALDTMHALGVCHGDLTLKNVAVRLERSLDDFIEDELGEIFSPPRIHSLDYFFKTQPLPGPPYVGWPTSRPSIKPPTEPDIHYSRVEDYVSHGSHSLEDMISRAYDPRPPPLAETSTPEGGIKGETGLDKFSLHRGSRSRGGHTVRTSKEDAALLSDPLRRIFTYDYRACLTLRQILEHPWLKAAAEREGGGAGGRDGSE</sequence>
<dbReference type="SUPFAM" id="SSF56112">
    <property type="entry name" value="Protein kinase-like (PK-like)"/>
    <property type="match status" value="1"/>
</dbReference>
<evidence type="ECO:0000313" key="2">
    <source>
        <dbReference type="EMBL" id="KAK3906799.1"/>
    </source>
</evidence>
<dbReference type="InterPro" id="IPR011009">
    <property type="entry name" value="Kinase-like_dom_sf"/>
</dbReference>
<reference evidence="2" key="1">
    <citation type="journal article" date="2023" name="Mol. Phylogenet. Evol.">
        <title>Genome-scale phylogeny and comparative genomics of the fungal order Sordariales.</title>
        <authorList>
            <person name="Hensen N."/>
            <person name="Bonometti L."/>
            <person name="Westerberg I."/>
            <person name="Brannstrom I.O."/>
            <person name="Guillou S."/>
            <person name="Cros-Aarteil S."/>
            <person name="Calhoun S."/>
            <person name="Haridas S."/>
            <person name="Kuo A."/>
            <person name="Mondo S."/>
            <person name="Pangilinan J."/>
            <person name="Riley R."/>
            <person name="LaButti K."/>
            <person name="Andreopoulos B."/>
            <person name="Lipzen A."/>
            <person name="Chen C."/>
            <person name="Yan M."/>
            <person name="Daum C."/>
            <person name="Ng V."/>
            <person name="Clum A."/>
            <person name="Steindorff A."/>
            <person name="Ohm R.A."/>
            <person name="Martin F."/>
            <person name="Silar P."/>
            <person name="Natvig D.O."/>
            <person name="Lalanne C."/>
            <person name="Gautier V."/>
            <person name="Ament-Velasquez S.L."/>
            <person name="Kruys A."/>
            <person name="Hutchinson M.I."/>
            <person name="Powell A.J."/>
            <person name="Barry K."/>
            <person name="Miller A.N."/>
            <person name="Grigoriev I.V."/>
            <person name="Debuchy R."/>
            <person name="Gladieux P."/>
            <person name="Hiltunen Thoren M."/>
            <person name="Johannesson H."/>
        </authorList>
    </citation>
    <scope>NUCLEOTIDE SEQUENCE</scope>
    <source>
        <strain evidence="2">CBS 103.79</strain>
    </source>
</reference>
<feature type="compositionally biased region" description="Basic residues" evidence="1">
    <location>
        <begin position="194"/>
        <end position="204"/>
    </location>
</feature>
<evidence type="ECO:0000256" key="1">
    <source>
        <dbReference type="SAM" id="MobiDB-lite"/>
    </source>
</evidence>
<dbReference type="Gene3D" id="1.10.510.10">
    <property type="entry name" value="Transferase(Phosphotransferase) domain 1"/>
    <property type="match status" value="1"/>
</dbReference>
<comment type="caution">
    <text evidence="2">The sequence shown here is derived from an EMBL/GenBank/DDBJ whole genome shotgun (WGS) entry which is preliminary data.</text>
</comment>
<evidence type="ECO:0008006" key="4">
    <source>
        <dbReference type="Google" id="ProtNLM"/>
    </source>
</evidence>
<name>A0AAN6RXV4_9PEZI</name>
<proteinExistence type="predicted"/>
<protein>
    <recommendedName>
        <fullName evidence="4">Protein kinase domain-containing protein</fullName>
    </recommendedName>
</protein>
<evidence type="ECO:0000313" key="3">
    <source>
        <dbReference type="Proteomes" id="UP001303889"/>
    </source>
</evidence>
<accession>A0AAN6RXV4</accession>
<keyword evidence="3" id="KW-1185">Reference proteome</keyword>
<gene>
    <name evidence="2" type="ORF">C8A05DRAFT_29345</name>
</gene>
<dbReference type="AlphaFoldDB" id="A0AAN6RXV4"/>
<dbReference type="EMBL" id="MU855319">
    <property type="protein sequence ID" value="KAK3906799.1"/>
    <property type="molecule type" value="Genomic_DNA"/>
</dbReference>
<dbReference type="Proteomes" id="UP001303889">
    <property type="component" value="Unassembled WGS sequence"/>
</dbReference>